<feature type="domain" description="DUF8004" evidence="2">
    <location>
        <begin position="271"/>
        <end position="357"/>
    </location>
</feature>
<accession>A0AAV9WT25</accession>
<dbReference type="AlphaFoldDB" id="A0AAV9WT25"/>
<dbReference type="InterPro" id="IPR058317">
    <property type="entry name" value="DUF8004"/>
</dbReference>
<evidence type="ECO:0000313" key="4">
    <source>
        <dbReference type="Proteomes" id="UP001370758"/>
    </source>
</evidence>
<feature type="compositionally biased region" description="Polar residues" evidence="1">
    <location>
        <begin position="812"/>
        <end position="826"/>
    </location>
</feature>
<feature type="region of interest" description="Disordered" evidence="1">
    <location>
        <begin position="795"/>
        <end position="897"/>
    </location>
</feature>
<feature type="region of interest" description="Disordered" evidence="1">
    <location>
        <begin position="1"/>
        <end position="52"/>
    </location>
</feature>
<dbReference type="EMBL" id="JAVHJL010000001">
    <property type="protein sequence ID" value="KAK6512630.1"/>
    <property type="molecule type" value="Genomic_DNA"/>
</dbReference>
<dbReference type="Proteomes" id="UP001370758">
    <property type="component" value="Unassembled WGS sequence"/>
</dbReference>
<feature type="compositionally biased region" description="Low complexity" evidence="1">
    <location>
        <begin position="733"/>
        <end position="745"/>
    </location>
</feature>
<feature type="compositionally biased region" description="Low complexity" evidence="1">
    <location>
        <begin position="28"/>
        <end position="52"/>
    </location>
</feature>
<reference evidence="3 4" key="1">
    <citation type="submission" date="2023-08" db="EMBL/GenBank/DDBJ databases">
        <authorList>
            <person name="Palmer J.M."/>
        </authorList>
    </citation>
    <scope>NUCLEOTIDE SEQUENCE [LARGE SCALE GENOMIC DNA]</scope>
    <source>
        <strain evidence="3 4">TWF481</strain>
    </source>
</reference>
<name>A0AAV9WT25_9PEZI</name>
<organism evidence="3 4">
    <name type="scientific">Arthrobotrys musiformis</name>
    <dbReference type="NCBI Taxonomy" id="47236"/>
    <lineage>
        <taxon>Eukaryota</taxon>
        <taxon>Fungi</taxon>
        <taxon>Dikarya</taxon>
        <taxon>Ascomycota</taxon>
        <taxon>Pezizomycotina</taxon>
        <taxon>Orbiliomycetes</taxon>
        <taxon>Orbiliales</taxon>
        <taxon>Orbiliaceae</taxon>
        <taxon>Arthrobotrys</taxon>
    </lineage>
</organism>
<dbReference type="PANTHER" id="PTHR39601:SF1">
    <property type="entry name" value="CHORIOGENIN HMINOR"/>
    <property type="match status" value="1"/>
</dbReference>
<gene>
    <name evidence="3" type="ORF">TWF481_001512</name>
</gene>
<protein>
    <recommendedName>
        <fullName evidence="2">DUF8004 domain-containing protein</fullName>
    </recommendedName>
</protein>
<evidence type="ECO:0000256" key="1">
    <source>
        <dbReference type="SAM" id="MobiDB-lite"/>
    </source>
</evidence>
<feature type="region of interest" description="Disordered" evidence="1">
    <location>
        <begin position="686"/>
        <end position="751"/>
    </location>
</feature>
<keyword evidence="4" id="KW-1185">Reference proteome</keyword>
<dbReference type="PANTHER" id="PTHR39601">
    <property type="entry name" value="CHORIOGENIN HMINOR"/>
    <property type="match status" value="1"/>
</dbReference>
<evidence type="ECO:0000259" key="2">
    <source>
        <dbReference type="Pfam" id="PF26013"/>
    </source>
</evidence>
<comment type="caution">
    <text evidence="3">The sequence shown here is derived from an EMBL/GenBank/DDBJ whole genome shotgun (WGS) entry which is preliminary data.</text>
</comment>
<evidence type="ECO:0000313" key="3">
    <source>
        <dbReference type="EMBL" id="KAK6512630.1"/>
    </source>
</evidence>
<feature type="compositionally biased region" description="Acidic residues" evidence="1">
    <location>
        <begin position="839"/>
        <end position="853"/>
    </location>
</feature>
<feature type="compositionally biased region" description="Polar residues" evidence="1">
    <location>
        <begin position="709"/>
        <end position="732"/>
    </location>
</feature>
<sequence length="897" mass="99318">MAQRSARARSKLDKISSGGVAKFGHGGLATPATSTGSPSLSSFSSRSFGRSSSNQKSVFRSFIDSKSDKIRGTLAEKISPVATKPKLDLEVEAAPILKRWDGGGRPCMTYTGLHRRDPELWFPDGDTLVYLSDKFSKSKEDQPFKQPSFRIRSSVLRATNSPFLIGSLYDYDDLPQSPTSISSSLMSAEQDIQSIPSTGSRDLEGIAHELHFPAPRSNDRAAIYRHHATTRNFFAVLFNRSLVGTSFGQTLLDLAERMELYMPPGHDNIGDLLRYLTRKEFDDVRNMPGLAAGILMFAEKYRLADLYRESFVHCVGMMNRLELLSDYQQISSITRIMIDRASLHIQVRSENCDNLLVHGQFSFPDMWPHMSAGYPPARHAFDRFQKFLVKHYQGRFGSWPPGGEKFGRLLYQQLQRDFNALYDFLVDKDVMWEPVPPPSSSASTSSSNRAAGSQKLINPYKQEFRADDASLQFTDIIISFDRNGKDRYPHIPHPYPLVPDVKASTGTIRTNKQSNFFGKRNANADKTIEKENALALIQATNLDALYTSPNNSLVAAYQMMEKSDRTIEIDPHDARKGRWLLIYAVLQTLATITVDAPGLKYTDNVDYFLCAPIKGALPWEQQPQSSSRGGEEEDYCQYRAHCWTVPYQWNSQASAKTLGGELRPQEHQIPRPPLADEDIFPERAELAASPTPTDHHEYLDGRPAKRRTPVTSYASGSYVPTNLGRTSLQSRNSRTSLHSTHSHTTPYRSGLEDLPIGPGILEKDDFDPAAFESLNVLAMNNPSGTILSSVTPAIASSTAGPSHSIPALAGSDGNSTRHNSTASSIPNVRYEEEVGSSSDADDEDDDVEMDEEHDPGVFLSAGGGPRGSSISNMTRGSRESGAAGMYVPWGGVDATRR</sequence>
<proteinExistence type="predicted"/>
<dbReference type="Pfam" id="PF26013">
    <property type="entry name" value="DUF8004"/>
    <property type="match status" value="1"/>
</dbReference>
<feature type="compositionally biased region" description="Basic and acidic residues" evidence="1">
    <location>
        <begin position="693"/>
        <end position="703"/>
    </location>
</feature>